<accession>A0A0F9GFN4</accession>
<name>A0A0F9GFN4_9ZZZZ</name>
<proteinExistence type="predicted"/>
<comment type="caution">
    <text evidence="1">The sequence shown here is derived from an EMBL/GenBank/DDBJ whole genome shotgun (WGS) entry which is preliminary data.</text>
</comment>
<reference evidence="1" key="1">
    <citation type="journal article" date="2015" name="Nature">
        <title>Complex archaea that bridge the gap between prokaryotes and eukaryotes.</title>
        <authorList>
            <person name="Spang A."/>
            <person name="Saw J.H."/>
            <person name="Jorgensen S.L."/>
            <person name="Zaremba-Niedzwiedzka K."/>
            <person name="Martijn J."/>
            <person name="Lind A.E."/>
            <person name="van Eijk R."/>
            <person name="Schleper C."/>
            <person name="Guy L."/>
            <person name="Ettema T.J."/>
        </authorList>
    </citation>
    <scope>NUCLEOTIDE SEQUENCE</scope>
</reference>
<sequence length="106" mass="11920">MTTYQVSSQWHIIDNRLSWLMDNDTTQEHRSQLIAGIRKDLQELWERYETNIPPVATRIPPILKPQASPQSRGFTGNFCEDCGEANMIRNGTCEVCADCGATTGCS</sequence>
<protein>
    <submittedName>
        <fullName evidence="1">Uncharacterized protein</fullName>
    </submittedName>
</protein>
<evidence type="ECO:0000313" key="1">
    <source>
        <dbReference type="EMBL" id="KKL97568.1"/>
    </source>
</evidence>
<dbReference type="EMBL" id="LAZR01018135">
    <property type="protein sequence ID" value="KKL97568.1"/>
    <property type="molecule type" value="Genomic_DNA"/>
</dbReference>
<gene>
    <name evidence="1" type="ORF">LCGC14_1833160</name>
</gene>
<organism evidence="1">
    <name type="scientific">marine sediment metagenome</name>
    <dbReference type="NCBI Taxonomy" id="412755"/>
    <lineage>
        <taxon>unclassified sequences</taxon>
        <taxon>metagenomes</taxon>
        <taxon>ecological metagenomes</taxon>
    </lineage>
</organism>
<dbReference type="AlphaFoldDB" id="A0A0F9GFN4"/>